<keyword evidence="5" id="KW-1185">Reference proteome</keyword>
<protein>
    <submittedName>
        <fullName evidence="4">Polyphenol oxidase b, chloroplastic</fullName>
    </submittedName>
</protein>
<dbReference type="AlphaFoldDB" id="A0A1J6KMB7"/>
<dbReference type="STRING" id="49451.A0A1J6KMB7"/>
<comment type="caution">
    <text evidence="4">The sequence shown here is derived from an EMBL/GenBank/DDBJ whole genome shotgun (WGS) entry which is preliminary data.</text>
</comment>
<feature type="domain" description="Polyphenol oxidase central" evidence="3">
    <location>
        <begin position="19"/>
        <end position="69"/>
    </location>
</feature>
<evidence type="ECO:0000256" key="1">
    <source>
        <dbReference type="ARBA" id="ARBA00009928"/>
    </source>
</evidence>
<evidence type="ECO:0000313" key="4">
    <source>
        <dbReference type="EMBL" id="OIT26008.1"/>
    </source>
</evidence>
<dbReference type="InterPro" id="IPR008922">
    <property type="entry name" value="Di-copper_centre_dom_sf"/>
</dbReference>
<dbReference type="EMBL" id="MJEQ01002985">
    <property type="protein sequence ID" value="OIT26008.1"/>
    <property type="molecule type" value="Genomic_DNA"/>
</dbReference>
<dbReference type="PANTHER" id="PTHR11474:SF123">
    <property type="entry name" value="CATECHOL OXIDASE"/>
    <property type="match status" value="1"/>
</dbReference>
<proteinExistence type="inferred from homology"/>
<dbReference type="Gene3D" id="1.10.1280.10">
    <property type="entry name" value="Di-copper center containing domain from catechol oxidase"/>
    <property type="match status" value="1"/>
</dbReference>
<dbReference type="Gramene" id="OIT26008">
    <property type="protein sequence ID" value="OIT26008"/>
    <property type="gene ID" value="A4A49_55958"/>
</dbReference>
<organism evidence="4 5">
    <name type="scientific">Nicotiana attenuata</name>
    <name type="common">Coyote tobacco</name>
    <dbReference type="NCBI Taxonomy" id="49451"/>
    <lineage>
        <taxon>Eukaryota</taxon>
        <taxon>Viridiplantae</taxon>
        <taxon>Streptophyta</taxon>
        <taxon>Embryophyta</taxon>
        <taxon>Tracheophyta</taxon>
        <taxon>Spermatophyta</taxon>
        <taxon>Magnoliopsida</taxon>
        <taxon>eudicotyledons</taxon>
        <taxon>Gunneridae</taxon>
        <taxon>Pentapetalae</taxon>
        <taxon>asterids</taxon>
        <taxon>lamiids</taxon>
        <taxon>Solanales</taxon>
        <taxon>Solanaceae</taxon>
        <taxon>Nicotianoideae</taxon>
        <taxon>Nicotianeae</taxon>
        <taxon>Nicotiana</taxon>
    </lineage>
</organism>
<name>A0A1J6KMB7_NICAT</name>
<evidence type="ECO:0000259" key="3">
    <source>
        <dbReference type="Pfam" id="PF12142"/>
    </source>
</evidence>
<feature type="non-terminal residue" evidence="4">
    <location>
        <position position="1"/>
    </location>
</feature>
<gene>
    <name evidence="4" type="primary">PPOB_2</name>
    <name evidence="4" type="ORF">A4A49_55958</name>
</gene>
<dbReference type="Pfam" id="PF12142">
    <property type="entry name" value="PPO1_DWL"/>
    <property type="match status" value="1"/>
</dbReference>
<dbReference type="Proteomes" id="UP000187609">
    <property type="component" value="Unassembled WGS sequence"/>
</dbReference>
<dbReference type="InterPro" id="IPR050316">
    <property type="entry name" value="Tyrosinase/Hemocyanin"/>
</dbReference>
<dbReference type="SUPFAM" id="SSF48056">
    <property type="entry name" value="Di-copper centre-containing domain"/>
    <property type="match status" value="1"/>
</dbReference>
<sequence length="91" mass="10758">ANVDRMWTIRKTFGGKRKDINNPNYLKSELFFHDENKNPVRVRVQDCLDNRKMGYDYQQMPTPWHHFKPLKKSKITVDPSSVPPATQVFPI</sequence>
<dbReference type="InterPro" id="IPR022739">
    <property type="entry name" value="Polyphenol_oxidase_cen"/>
</dbReference>
<dbReference type="GO" id="GO:0004097">
    <property type="term" value="F:catechol oxidase activity"/>
    <property type="evidence" value="ECO:0007669"/>
    <property type="project" value="InterPro"/>
</dbReference>
<evidence type="ECO:0000313" key="5">
    <source>
        <dbReference type="Proteomes" id="UP000187609"/>
    </source>
</evidence>
<comment type="similarity">
    <text evidence="1">Belongs to the tyrosinase family.</text>
</comment>
<feature type="non-terminal residue" evidence="4">
    <location>
        <position position="91"/>
    </location>
</feature>
<accession>A0A1J6KMB7</accession>
<evidence type="ECO:0000256" key="2">
    <source>
        <dbReference type="ARBA" id="ARBA00023008"/>
    </source>
</evidence>
<reference evidence="4" key="1">
    <citation type="submission" date="2016-11" db="EMBL/GenBank/DDBJ databases">
        <title>The genome of Nicotiana attenuata.</title>
        <authorList>
            <person name="Xu S."/>
            <person name="Brockmoeller T."/>
            <person name="Gaquerel E."/>
            <person name="Navarro A."/>
            <person name="Kuhl H."/>
            <person name="Gase K."/>
            <person name="Ling Z."/>
            <person name="Zhou W."/>
            <person name="Kreitzer C."/>
            <person name="Stanke M."/>
            <person name="Tang H."/>
            <person name="Lyons E."/>
            <person name="Pandey P."/>
            <person name="Pandey S.P."/>
            <person name="Timmermann B."/>
            <person name="Baldwin I.T."/>
        </authorList>
    </citation>
    <scope>NUCLEOTIDE SEQUENCE [LARGE SCALE GENOMIC DNA]</scope>
    <source>
        <strain evidence="4">UT</strain>
    </source>
</reference>
<keyword evidence="2" id="KW-0186">Copper</keyword>
<dbReference type="SMR" id="A0A1J6KMB7"/>
<dbReference type="PANTHER" id="PTHR11474">
    <property type="entry name" value="TYROSINASE FAMILY MEMBER"/>
    <property type="match status" value="1"/>
</dbReference>